<evidence type="ECO:0000259" key="1">
    <source>
        <dbReference type="SMART" id="SM01321"/>
    </source>
</evidence>
<gene>
    <name evidence="2" type="ORF">WN50_20085</name>
    <name evidence="3" type="ORF">WN50_35005</name>
</gene>
<dbReference type="RefSeq" id="WP_046280363.1">
    <property type="nucleotide sequence ID" value="NZ_LATL02000010.1"/>
</dbReference>
<dbReference type="SUPFAM" id="SSF143422">
    <property type="entry name" value="Transposase IS200-like"/>
    <property type="match status" value="1"/>
</dbReference>
<reference evidence="2 4" key="1">
    <citation type="submission" date="2015-06" db="EMBL/GenBank/DDBJ databases">
        <title>Draft genome assembly of filamentous brackish cyanobacterium Limnoraphis robusta strain CS-951.</title>
        <authorList>
            <person name="Willis A."/>
            <person name="Parks M."/>
            <person name="Burford M.A."/>
        </authorList>
    </citation>
    <scope>NUCLEOTIDE SEQUENCE [LARGE SCALE GENOMIC DNA]</scope>
    <source>
        <strain evidence="2 4">CS-951</strain>
    </source>
</reference>
<dbReference type="PANTHER" id="PTHR33360">
    <property type="entry name" value="TRANSPOSASE FOR INSERTION SEQUENCE ELEMENT IS200"/>
    <property type="match status" value="1"/>
</dbReference>
<dbReference type="InterPro" id="IPR036515">
    <property type="entry name" value="Transposase_17_sf"/>
</dbReference>
<evidence type="ECO:0000313" key="4">
    <source>
        <dbReference type="Proteomes" id="UP000033607"/>
    </source>
</evidence>
<dbReference type="Gene3D" id="3.30.70.1290">
    <property type="entry name" value="Transposase IS200-like"/>
    <property type="match status" value="1"/>
</dbReference>
<dbReference type="GO" id="GO:0006313">
    <property type="term" value="P:DNA transposition"/>
    <property type="evidence" value="ECO:0007669"/>
    <property type="project" value="InterPro"/>
</dbReference>
<proteinExistence type="predicted"/>
<evidence type="ECO:0000313" key="3">
    <source>
        <dbReference type="EMBL" id="KMW70474.1"/>
    </source>
</evidence>
<dbReference type="SMART" id="SM01321">
    <property type="entry name" value="Y1_Tnp"/>
    <property type="match status" value="1"/>
</dbReference>
<dbReference type="Proteomes" id="UP000033607">
    <property type="component" value="Unassembled WGS sequence"/>
</dbReference>
<feature type="domain" description="Transposase IS200-like" evidence="1">
    <location>
        <begin position="10"/>
        <end position="131"/>
    </location>
</feature>
<dbReference type="NCBIfam" id="NF033573">
    <property type="entry name" value="transpos_IS200"/>
    <property type="match status" value="1"/>
</dbReference>
<evidence type="ECO:0000313" key="2">
    <source>
        <dbReference type="EMBL" id="KKD36386.1"/>
    </source>
</evidence>
<dbReference type="GO" id="GO:0004803">
    <property type="term" value="F:transposase activity"/>
    <property type="evidence" value="ECO:0007669"/>
    <property type="project" value="InterPro"/>
</dbReference>
<organism evidence="2 4">
    <name type="scientific">Limnoraphis robusta CS-951</name>
    <dbReference type="NCBI Taxonomy" id="1637645"/>
    <lineage>
        <taxon>Bacteria</taxon>
        <taxon>Bacillati</taxon>
        <taxon>Cyanobacteriota</taxon>
        <taxon>Cyanophyceae</taxon>
        <taxon>Oscillatoriophycideae</taxon>
        <taxon>Oscillatoriales</taxon>
        <taxon>Sirenicapillariaceae</taxon>
        <taxon>Limnoraphis</taxon>
    </lineage>
</organism>
<dbReference type="PANTHER" id="PTHR33360:SF2">
    <property type="entry name" value="TRANSPOSASE FOR INSERTION SEQUENCE ELEMENT IS200"/>
    <property type="match status" value="1"/>
</dbReference>
<name>A0A0F5YBU7_9CYAN</name>
<dbReference type="AlphaFoldDB" id="A0A0F5YBU7"/>
<dbReference type="InterPro" id="IPR002686">
    <property type="entry name" value="Transposase_17"/>
</dbReference>
<comment type="caution">
    <text evidence="2">The sequence shown here is derived from an EMBL/GenBank/DDBJ whole genome shotgun (WGS) entry which is preliminary data.</text>
</comment>
<sequence length="135" mass="15726">MSLKSSARAVSDIKAHLVLVSKYRRKVFTDEMLTTIEAVMNKNLERNRCELIEFNGESDHVHLLFQYLPQQQLSKLVNSMKTATSRVLSKQFETELKEVYWGKRVIWSSSYYVSSCGGVTVDRLKEYIEEQDRPD</sequence>
<protein>
    <submittedName>
        <fullName evidence="2">Transposase</fullName>
    </submittedName>
</protein>
<dbReference type="OrthoDB" id="9798161at2"/>
<dbReference type="EMBL" id="LATL02000152">
    <property type="protein sequence ID" value="KMW70474.1"/>
    <property type="molecule type" value="Genomic_DNA"/>
</dbReference>
<dbReference type="Pfam" id="PF01797">
    <property type="entry name" value="Y1_Tnp"/>
    <property type="match status" value="1"/>
</dbReference>
<accession>A0A0F5YBU7</accession>
<dbReference type="GO" id="GO:0003677">
    <property type="term" value="F:DNA binding"/>
    <property type="evidence" value="ECO:0007669"/>
    <property type="project" value="InterPro"/>
</dbReference>
<dbReference type="EMBL" id="LATL02000010">
    <property type="protein sequence ID" value="KKD36386.1"/>
    <property type="molecule type" value="Genomic_DNA"/>
</dbReference>